<keyword evidence="2" id="KW-1185">Reference proteome</keyword>
<evidence type="ECO:0000313" key="1">
    <source>
        <dbReference type="EMBL" id="PWA82253.1"/>
    </source>
</evidence>
<organism evidence="1 2">
    <name type="scientific">Artemisia annua</name>
    <name type="common">Sweet wormwood</name>
    <dbReference type="NCBI Taxonomy" id="35608"/>
    <lineage>
        <taxon>Eukaryota</taxon>
        <taxon>Viridiplantae</taxon>
        <taxon>Streptophyta</taxon>
        <taxon>Embryophyta</taxon>
        <taxon>Tracheophyta</taxon>
        <taxon>Spermatophyta</taxon>
        <taxon>Magnoliopsida</taxon>
        <taxon>eudicotyledons</taxon>
        <taxon>Gunneridae</taxon>
        <taxon>Pentapetalae</taxon>
        <taxon>asterids</taxon>
        <taxon>campanulids</taxon>
        <taxon>Asterales</taxon>
        <taxon>Asteraceae</taxon>
        <taxon>Asteroideae</taxon>
        <taxon>Anthemideae</taxon>
        <taxon>Artemisiinae</taxon>
        <taxon>Artemisia</taxon>
    </lineage>
</organism>
<name>A0A2U1P920_ARTAN</name>
<sequence>MDHSDLVKRIQAGLVRLEEGIKMMKDTKEAIDEHVNKLVQMNDLEGLDVDQVNQLVRKMKDLDDKIRLSIQKHPAPSLKSCASLKDVDGGMTKDQS</sequence>
<reference evidence="1 2" key="1">
    <citation type="journal article" date="2018" name="Mol. Plant">
        <title>The genome of Artemisia annua provides insight into the evolution of Asteraceae family and artemisinin biosynthesis.</title>
        <authorList>
            <person name="Shen Q."/>
            <person name="Zhang L."/>
            <person name="Liao Z."/>
            <person name="Wang S."/>
            <person name="Yan T."/>
            <person name="Shi P."/>
            <person name="Liu M."/>
            <person name="Fu X."/>
            <person name="Pan Q."/>
            <person name="Wang Y."/>
            <person name="Lv Z."/>
            <person name="Lu X."/>
            <person name="Zhang F."/>
            <person name="Jiang W."/>
            <person name="Ma Y."/>
            <person name="Chen M."/>
            <person name="Hao X."/>
            <person name="Li L."/>
            <person name="Tang Y."/>
            <person name="Lv G."/>
            <person name="Zhou Y."/>
            <person name="Sun X."/>
            <person name="Brodelius P.E."/>
            <person name="Rose J.K.C."/>
            <person name="Tang K."/>
        </authorList>
    </citation>
    <scope>NUCLEOTIDE SEQUENCE [LARGE SCALE GENOMIC DNA]</scope>
    <source>
        <strain evidence="2">cv. Huhao1</strain>
        <tissue evidence="1">Leaf</tissue>
    </source>
</reference>
<dbReference type="AlphaFoldDB" id="A0A2U1P920"/>
<evidence type="ECO:0000313" key="2">
    <source>
        <dbReference type="Proteomes" id="UP000245207"/>
    </source>
</evidence>
<proteinExistence type="predicted"/>
<comment type="caution">
    <text evidence="1">The sequence shown here is derived from an EMBL/GenBank/DDBJ whole genome shotgun (WGS) entry which is preliminary data.</text>
</comment>
<protein>
    <submittedName>
        <fullName evidence="1">Uncharacterized protein</fullName>
    </submittedName>
</protein>
<dbReference type="Proteomes" id="UP000245207">
    <property type="component" value="Unassembled WGS sequence"/>
</dbReference>
<accession>A0A2U1P920</accession>
<gene>
    <name evidence="1" type="ORF">CTI12_AA177890</name>
</gene>
<dbReference type="EMBL" id="PKPP01001491">
    <property type="protein sequence ID" value="PWA82253.1"/>
    <property type="molecule type" value="Genomic_DNA"/>
</dbReference>